<dbReference type="AlphaFoldDB" id="A0A5J5IHJ4"/>
<reference evidence="1 2" key="1">
    <citation type="submission" date="2019-09" db="EMBL/GenBank/DDBJ databases">
        <title>Draft genome sequence of Ginsengibacter sp. BR5-29.</title>
        <authorList>
            <person name="Im W.-T."/>
        </authorList>
    </citation>
    <scope>NUCLEOTIDE SEQUENCE [LARGE SCALE GENOMIC DNA]</scope>
    <source>
        <strain evidence="1 2">BR5-29</strain>
    </source>
</reference>
<sequence>MKNRNSKFNKVKYSLLSKLGSMFNLSFSSHELLDEKIFSVDGIKRKILVVEENNGLNSSYIILL</sequence>
<protein>
    <submittedName>
        <fullName evidence="1">Uncharacterized protein</fullName>
    </submittedName>
</protein>
<dbReference type="Proteomes" id="UP000326903">
    <property type="component" value="Unassembled WGS sequence"/>
</dbReference>
<gene>
    <name evidence="1" type="ORF">FW778_00345</name>
</gene>
<accession>A0A5J5IHJ4</accession>
<dbReference type="EMBL" id="VYQF01000001">
    <property type="protein sequence ID" value="KAA9040535.1"/>
    <property type="molecule type" value="Genomic_DNA"/>
</dbReference>
<organism evidence="1 2">
    <name type="scientific">Ginsengibacter hankyongi</name>
    <dbReference type="NCBI Taxonomy" id="2607284"/>
    <lineage>
        <taxon>Bacteria</taxon>
        <taxon>Pseudomonadati</taxon>
        <taxon>Bacteroidota</taxon>
        <taxon>Chitinophagia</taxon>
        <taxon>Chitinophagales</taxon>
        <taxon>Chitinophagaceae</taxon>
        <taxon>Ginsengibacter</taxon>
    </lineage>
</organism>
<keyword evidence="2" id="KW-1185">Reference proteome</keyword>
<evidence type="ECO:0000313" key="2">
    <source>
        <dbReference type="Proteomes" id="UP000326903"/>
    </source>
</evidence>
<name>A0A5J5IHJ4_9BACT</name>
<comment type="caution">
    <text evidence="1">The sequence shown here is derived from an EMBL/GenBank/DDBJ whole genome shotgun (WGS) entry which is preliminary data.</text>
</comment>
<proteinExistence type="predicted"/>
<evidence type="ECO:0000313" key="1">
    <source>
        <dbReference type="EMBL" id="KAA9040535.1"/>
    </source>
</evidence>